<dbReference type="InterPro" id="IPR043128">
    <property type="entry name" value="Rev_trsase/Diguanyl_cyclase"/>
</dbReference>
<evidence type="ECO:0008006" key="3">
    <source>
        <dbReference type="Google" id="ProtNLM"/>
    </source>
</evidence>
<feature type="region of interest" description="Disordered" evidence="1">
    <location>
        <begin position="44"/>
        <end position="71"/>
    </location>
</feature>
<evidence type="ECO:0000313" key="2">
    <source>
        <dbReference type="EMBL" id="RUA22483.1"/>
    </source>
</evidence>
<dbReference type="EMBL" id="RXHI01000015">
    <property type="protein sequence ID" value="RUA22483.1"/>
    <property type="molecule type" value="Genomic_DNA"/>
</dbReference>
<dbReference type="SUPFAM" id="SSF55073">
    <property type="entry name" value="Nucleotide cyclase"/>
    <property type="match status" value="1"/>
</dbReference>
<sequence>MRYAVEVYEFTDRNQQRIPVTTSIGVTQLRQDEPAQEALKRADDALYRTRGGSQPGTRPSRPVMCCRSSEP</sequence>
<reference evidence="2" key="1">
    <citation type="submission" date="2018-12" db="EMBL/GenBank/DDBJ databases">
        <authorList>
            <person name="Jadhav K."/>
            <person name="Kushwaha B."/>
            <person name="Jadhav I."/>
        </authorList>
    </citation>
    <scope>NUCLEOTIDE SEQUENCE [LARGE SCALE GENOMIC DNA]</scope>
    <source>
        <strain evidence="2">SBS 10</strain>
    </source>
</reference>
<name>A0A3S0QFV7_9GAMM</name>
<accession>A0A3S0QFV7</accession>
<dbReference type="InterPro" id="IPR029787">
    <property type="entry name" value="Nucleotide_cyclase"/>
</dbReference>
<dbReference type="AlphaFoldDB" id="A0A3S0QFV7"/>
<organism evidence="2">
    <name type="scientific">Billgrantia gudaonensis</name>
    <dbReference type="NCBI Taxonomy" id="376427"/>
    <lineage>
        <taxon>Bacteria</taxon>
        <taxon>Pseudomonadati</taxon>
        <taxon>Pseudomonadota</taxon>
        <taxon>Gammaproteobacteria</taxon>
        <taxon>Oceanospirillales</taxon>
        <taxon>Halomonadaceae</taxon>
        <taxon>Billgrantia</taxon>
    </lineage>
</organism>
<gene>
    <name evidence="2" type="ORF">DSL92_05280</name>
</gene>
<evidence type="ECO:0000256" key="1">
    <source>
        <dbReference type="SAM" id="MobiDB-lite"/>
    </source>
</evidence>
<proteinExistence type="predicted"/>
<protein>
    <recommendedName>
        <fullName evidence="3">Diguanylate cyclase</fullName>
    </recommendedName>
</protein>
<dbReference type="Gene3D" id="3.30.70.270">
    <property type="match status" value="1"/>
</dbReference>
<comment type="caution">
    <text evidence="2">The sequence shown here is derived from an EMBL/GenBank/DDBJ whole genome shotgun (WGS) entry which is preliminary data.</text>
</comment>